<reference evidence="13 14" key="1">
    <citation type="submission" date="2016-01" db="EMBL/GenBank/DDBJ databases">
        <authorList>
            <person name="Oliw E.H."/>
        </authorList>
    </citation>
    <scope>NUCLEOTIDE SEQUENCE [LARGE SCALE GENOMIC DNA]</scope>
    <source>
        <strain evidence="13 14">CMW7756B</strain>
    </source>
</reference>
<proteinExistence type="inferred from homology"/>
<evidence type="ECO:0000256" key="4">
    <source>
        <dbReference type="ARBA" id="ARBA00022605"/>
    </source>
</evidence>
<evidence type="ECO:0000256" key="8">
    <source>
        <dbReference type="ARBA" id="ARBA00022840"/>
    </source>
</evidence>
<comment type="subunit">
    <text evidence="11">Monomer.</text>
</comment>
<dbReference type="EMBL" id="LRQT01000019">
    <property type="protein sequence ID" value="KXA64824.1"/>
    <property type="molecule type" value="Genomic_DNA"/>
</dbReference>
<keyword evidence="11" id="KW-0963">Cytoplasm</keyword>
<dbReference type="Gene3D" id="3.40.50.300">
    <property type="entry name" value="P-loop containing nucleotide triphosphate hydrolases"/>
    <property type="match status" value="1"/>
</dbReference>
<dbReference type="GO" id="GO:0019632">
    <property type="term" value="P:shikimate metabolic process"/>
    <property type="evidence" value="ECO:0007669"/>
    <property type="project" value="TreeGrafter"/>
</dbReference>
<keyword evidence="7 11" id="KW-0418">Kinase</keyword>
<comment type="catalytic activity">
    <reaction evidence="10 11">
        <text>shikimate + ATP = 3-phosphoshikimate + ADP + H(+)</text>
        <dbReference type="Rhea" id="RHEA:13121"/>
        <dbReference type="ChEBI" id="CHEBI:15378"/>
        <dbReference type="ChEBI" id="CHEBI:30616"/>
        <dbReference type="ChEBI" id="CHEBI:36208"/>
        <dbReference type="ChEBI" id="CHEBI:145989"/>
        <dbReference type="ChEBI" id="CHEBI:456216"/>
        <dbReference type="EC" id="2.7.1.71"/>
    </reaction>
</comment>
<dbReference type="PATRIC" id="fig|39777.7.peg.782"/>
<dbReference type="GO" id="GO:0008652">
    <property type="term" value="P:amino acid biosynthetic process"/>
    <property type="evidence" value="ECO:0007669"/>
    <property type="project" value="UniProtKB-KW"/>
</dbReference>
<keyword evidence="11" id="KW-0460">Magnesium</keyword>
<dbReference type="Gene3D" id="3.40.50.10860">
    <property type="entry name" value="Leucine Dehydrogenase, chain A, domain 1"/>
    <property type="match status" value="1"/>
</dbReference>
<comment type="subcellular location">
    <subcellularLocation>
        <location evidence="11">Cytoplasm</location>
    </subcellularLocation>
</comment>
<dbReference type="InterPro" id="IPR000623">
    <property type="entry name" value="Shikimate_kinase/TSH1"/>
</dbReference>
<dbReference type="PROSITE" id="PS01128">
    <property type="entry name" value="SHIKIMATE_KINASE"/>
    <property type="match status" value="1"/>
</dbReference>
<comment type="cofactor">
    <cofactor evidence="11">
        <name>Mg(2+)</name>
        <dbReference type="ChEBI" id="CHEBI:18420"/>
    </cofactor>
    <text evidence="11">Binds 1 Mg(2+) ion per subunit.</text>
</comment>
<evidence type="ECO:0000256" key="10">
    <source>
        <dbReference type="ARBA" id="ARBA00048567"/>
    </source>
</evidence>
<dbReference type="Pfam" id="PF08501">
    <property type="entry name" value="Shikimate_dh_N"/>
    <property type="match status" value="1"/>
</dbReference>
<dbReference type="GO" id="GO:0004765">
    <property type="term" value="F:shikimate kinase activity"/>
    <property type="evidence" value="ECO:0007669"/>
    <property type="project" value="UniProtKB-UniRule"/>
</dbReference>
<dbReference type="InterPro" id="IPR031322">
    <property type="entry name" value="Shikimate/glucono_kinase"/>
</dbReference>
<evidence type="ECO:0000256" key="9">
    <source>
        <dbReference type="ARBA" id="ARBA00023141"/>
    </source>
</evidence>
<dbReference type="Pfam" id="PF01202">
    <property type="entry name" value="SKI"/>
    <property type="match status" value="1"/>
</dbReference>
<dbReference type="SUPFAM" id="SSF51735">
    <property type="entry name" value="NAD(P)-binding Rossmann-fold domains"/>
    <property type="match status" value="1"/>
</dbReference>
<dbReference type="InterPro" id="IPR036291">
    <property type="entry name" value="NAD(P)-bd_dom_sf"/>
</dbReference>
<dbReference type="SUPFAM" id="SSF52540">
    <property type="entry name" value="P-loop containing nucleoside triphosphate hydrolases"/>
    <property type="match status" value="1"/>
</dbReference>
<feature type="binding site" evidence="11">
    <location>
        <begin position="279"/>
        <end position="284"/>
    </location>
    <ligand>
        <name>ATP</name>
        <dbReference type="ChEBI" id="CHEBI:30616"/>
    </ligand>
</feature>
<dbReference type="InterPro" id="IPR013708">
    <property type="entry name" value="Shikimate_DH-bd_N"/>
</dbReference>
<dbReference type="HAMAP" id="MF_00109">
    <property type="entry name" value="Shikimate_kinase"/>
    <property type="match status" value="1"/>
</dbReference>
<keyword evidence="9 11" id="KW-0057">Aromatic amino acid biosynthesis</keyword>
<dbReference type="InterPro" id="IPR022893">
    <property type="entry name" value="Shikimate_DH_fam"/>
</dbReference>
<comment type="function">
    <text evidence="11">Catalyzes the specific phosphorylation of the 3-hydroxyl group of shikimic acid using ATP as a cosubstrate.</text>
</comment>
<feature type="binding site" evidence="11">
    <location>
        <position position="412"/>
    </location>
    <ligand>
        <name>ATP</name>
        <dbReference type="ChEBI" id="CHEBI:30616"/>
    </ligand>
</feature>
<feature type="binding site" evidence="11">
    <location>
        <position position="324"/>
    </location>
    <ligand>
        <name>substrate</name>
    </ligand>
</feature>
<comment type="pathway">
    <text evidence="2">Metabolic intermediate biosynthesis; chorismate biosynthesis; chorismate from D-erythrose 4-phosphate and phosphoenolpyruvate: step 4/7.</text>
</comment>
<dbReference type="SUPFAM" id="SSF53223">
    <property type="entry name" value="Aminoacid dehydrogenase-like, N-terminal domain"/>
    <property type="match status" value="1"/>
</dbReference>
<keyword evidence="8 11" id="KW-0067">ATP-binding</keyword>
<protein>
    <recommendedName>
        <fullName evidence="3 11">Shikimate kinase</fullName>
        <shortName evidence="11">SK</shortName>
        <ecNumber evidence="3 11">2.7.1.71</ecNumber>
    </recommendedName>
</protein>
<evidence type="ECO:0000256" key="2">
    <source>
        <dbReference type="ARBA" id="ARBA00004871"/>
    </source>
</evidence>
<evidence type="ECO:0000256" key="5">
    <source>
        <dbReference type="ARBA" id="ARBA00022679"/>
    </source>
</evidence>
<dbReference type="GO" id="GO:0000287">
    <property type="term" value="F:magnesium ion binding"/>
    <property type="evidence" value="ECO:0007669"/>
    <property type="project" value="UniProtKB-UniRule"/>
</dbReference>
<dbReference type="PANTHER" id="PTHR21089:SF1">
    <property type="entry name" value="BIFUNCTIONAL 3-DEHYDROQUINATE DEHYDRATASE_SHIKIMATE DEHYDROGENASE, CHLOROPLASTIC"/>
    <property type="match status" value="1"/>
</dbReference>
<dbReference type="GO" id="GO:0005524">
    <property type="term" value="F:ATP binding"/>
    <property type="evidence" value="ECO:0007669"/>
    <property type="project" value="UniProtKB-UniRule"/>
</dbReference>
<comment type="caution">
    <text evidence="13">The sequence shown here is derived from an EMBL/GenBank/DDBJ whole genome shotgun (WGS) entry which is preliminary data.</text>
</comment>
<evidence type="ECO:0000256" key="7">
    <source>
        <dbReference type="ARBA" id="ARBA00022777"/>
    </source>
</evidence>
<keyword evidence="4 11" id="KW-0028">Amino-acid biosynthesis</keyword>
<accession>A0A133S5H8</accession>
<organism evidence="13">
    <name type="scientific">Veillonella atypica</name>
    <dbReference type="NCBI Taxonomy" id="39777"/>
    <lineage>
        <taxon>Bacteria</taxon>
        <taxon>Bacillati</taxon>
        <taxon>Bacillota</taxon>
        <taxon>Negativicutes</taxon>
        <taxon>Veillonellales</taxon>
        <taxon>Veillonellaceae</taxon>
        <taxon>Veillonella</taxon>
    </lineage>
</organism>
<dbReference type="GO" id="GO:0050661">
    <property type="term" value="F:NADP binding"/>
    <property type="evidence" value="ECO:0007669"/>
    <property type="project" value="TreeGrafter"/>
</dbReference>
<feature type="domain" description="Shikimate dehydrogenase substrate binding N-terminal" evidence="12">
    <location>
        <begin position="24"/>
        <end position="97"/>
    </location>
</feature>
<feature type="binding site" evidence="11">
    <location>
        <position position="396"/>
    </location>
    <ligand>
        <name>substrate</name>
    </ligand>
</feature>
<dbReference type="GO" id="GO:0004764">
    <property type="term" value="F:shikimate 3-dehydrogenase (NADP+) activity"/>
    <property type="evidence" value="ECO:0007669"/>
    <property type="project" value="InterPro"/>
</dbReference>
<dbReference type="InterPro" id="IPR023000">
    <property type="entry name" value="Shikimate_kinase_CS"/>
</dbReference>
<dbReference type="GO" id="GO:0009423">
    <property type="term" value="P:chorismate biosynthetic process"/>
    <property type="evidence" value="ECO:0007669"/>
    <property type="project" value="UniProtKB-UniRule"/>
</dbReference>
<evidence type="ECO:0000256" key="11">
    <source>
        <dbReference type="HAMAP-Rule" id="MF_00109"/>
    </source>
</evidence>
<feature type="binding site" evidence="11">
    <location>
        <position position="346"/>
    </location>
    <ligand>
        <name>substrate</name>
    </ligand>
</feature>
<dbReference type="AlphaFoldDB" id="A0A133S5H8"/>
<dbReference type="InterPro" id="IPR027417">
    <property type="entry name" value="P-loop_NTPase"/>
</dbReference>
<name>A0A133S5H8_9FIRM</name>
<dbReference type="InterPro" id="IPR046346">
    <property type="entry name" value="Aminoacid_DH-like_N_sf"/>
</dbReference>
<dbReference type="Gene3D" id="3.40.50.720">
    <property type="entry name" value="NAD(P)-binding Rossmann-like Domain"/>
    <property type="match status" value="1"/>
</dbReference>
<keyword evidence="6 11" id="KW-0547">Nucleotide-binding</keyword>
<keyword evidence="11" id="KW-0479">Metal-binding</keyword>
<feature type="binding site" evidence="11">
    <location>
        <position position="379"/>
    </location>
    <ligand>
        <name>ATP</name>
        <dbReference type="ChEBI" id="CHEBI:30616"/>
    </ligand>
</feature>
<evidence type="ECO:0000256" key="3">
    <source>
        <dbReference type="ARBA" id="ARBA00012154"/>
    </source>
</evidence>
<dbReference type="PRINTS" id="PR01100">
    <property type="entry name" value="SHIKIMTKNASE"/>
</dbReference>
<evidence type="ECO:0000256" key="1">
    <source>
        <dbReference type="ARBA" id="ARBA00004842"/>
    </source>
</evidence>
<sequence>MANRYQPISHSMYIDLGGPMKFGLLGRTLGHSFSPRIHSALGNTNYELFEREPSQLQEFFADPELQGINITIPYKVNALEACDVVDPRAERIGCVNTMVRKDGKWHGYNTDYDGFVFTLQHAGIDVSGKECIILGDGASSATVHVALEDLGAKNIVHLSRKTAPFYGDAPNYYETAQIIINCTPIGMYPHNPANLIDITQFSKLEGVVDLIYNPRRTILLLQAEMMEIPHCDGLPFLVAQGVEAANHFQGESFGTKEIEQILRDMRREKENIILIGMPGVGKTTVGKALGEEMGRTCVDVDHELEKEIGDISTYITEQGEPAFREKEAEMIAKFGTQTGLIISTGGGCVTVPKNFAHLRQNGRIYQLTQPVENLSTSGRVLSSGGIERLRELEATRTPMYESFAQCIVKHNRNAPETVSTILEDFEANLL</sequence>
<comment type="similarity">
    <text evidence="11">Belongs to the shikimate kinase family.</text>
</comment>
<evidence type="ECO:0000313" key="14">
    <source>
        <dbReference type="Proteomes" id="UP000070226"/>
    </source>
</evidence>
<dbReference type="Proteomes" id="UP000070226">
    <property type="component" value="Unassembled WGS sequence"/>
</dbReference>
<dbReference type="STRING" id="39777.B7L28_08335"/>
<dbReference type="UniPathway" id="UPA00053">
    <property type="reaction ID" value="UER00088"/>
</dbReference>
<dbReference type="GO" id="GO:0005829">
    <property type="term" value="C:cytosol"/>
    <property type="evidence" value="ECO:0007669"/>
    <property type="project" value="TreeGrafter"/>
</dbReference>
<dbReference type="CDD" id="cd00464">
    <property type="entry name" value="SK"/>
    <property type="match status" value="1"/>
</dbReference>
<feature type="binding site" evidence="11">
    <location>
        <position position="301"/>
    </location>
    <ligand>
        <name>substrate</name>
    </ligand>
</feature>
<feature type="binding site" evidence="11">
    <location>
        <position position="283"/>
    </location>
    <ligand>
        <name>Mg(2+)</name>
        <dbReference type="ChEBI" id="CHEBI:18420"/>
    </ligand>
</feature>
<evidence type="ECO:0000259" key="12">
    <source>
        <dbReference type="Pfam" id="PF08501"/>
    </source>
</evidence>
<keyword evidence="5 11" id="KW-0808">Transferase</keyword>
<evidence type="ECO:0000313" key="13">
    <source>
        <dbReference type="EMBL" id="KXA64824.1"/>
    </source>
</evidence>
<dbReference type="CDD" id="cd01065">
    <property type="entry name" value="NAD_bind_Shikimate_DH"/>
    <property type="match status" value="1"/>
</dbReference>
<gene>
    <name evidence="11" type="primary">aroK</name>
    <name evidence="13" type="ORF">HMPREF3233_00797</name>
</gene>
<dbReference type="EC" id="2.7.1.71" evidence="3 11"/>
<dbReference type="GO" id="GO:0009073">
    <property type="term" value="P:aromatic amino acid family biosynthetic process"/>
    <property type="evidence" value="ECO:0007669"/>
    <property type="project" value="UniProtKB-KW"/>
</dbReference>
<comment type="pathway">
    <text evidence="1 11">Metabolic intermediate biosynthesis; chorismate biosynthesis; chorismate from D-erythrose 4-phosphate and phosphoenolpyruvate: step 5/7.</text>
</comment>
<dbReference type="PANTHER" id="PTHR21089">
    <property type="entry name" value="SHIKIMATE DEHYDROGENASE"/>
    <property type="match status" value="1"/>
</dbReference>
<evidence type="ECO:0000256" key="6">
    <source>
        <dbReference type="ARBA" id="ARBA00022741"/>
    </source>
</evidence>